<keyword evidence="1" id="KW-0472">Membrane</keyword>
<reference evidence="2 4" key="1">
    <citation type="submission" date="2017-09" db="EMBL/GenBank/DDBJ databases">
        <title>Bacterial and phytoplankton interrelationship in Kongsfjorden, an Arctic fjord.</title>
        <authorList>
            <person name="Sinha R."/>
            <person name="Krishnan K."/>
        </authorList>
    </citation>
    <scope>NUCLEOTIDE SEQUENCE [LARGE SCALE GENOMIC DNA]</scope>
    <source>
        <strain evidence="2 4">58</strain>
    </source>
</reference>
<evidence type="ECO:0000256" key="1">
    <source>
        <dbReference type="SAM" id="Phobius"/>
    </source>
</evidence>
<dbReference type="AlphaFoldDB" id="A0AA91Z4V6"/>
<dbReference type="EMBL" id="CP033116">
    <property type="protein sequence ID" value="QFY56660.1"/>
    <property type="molecule type" value="Genomic_DNA"/>
</dbReference>
<feature type="transmembrane region" description="Helical" evidence="1">
    <location>
        <begin position="70"/>
        <end position="88"/>
    </location>
</feature>
<reference evidence="3 5" key="2">
    <citation type="submission" date="2018-10" db="EMBL/GenBank/DDBJ databases">
        <title>Complete genome sequence of Pseudomonas pelagia strain Kongs-67.</title>
        <authorList>
            <person name="Sinha R.K."/>
            <person name="Krishnan K."/>
        </authorList>
    </citation>
    <scope>NUCLEOTIDE SEQUENCE [LARGE SCALE GENOMIC DNA]</scope>
    <source>
        <strain evidence="3 5">Kongs-67</strain>
    </source>
</reference>
<keyword evidence="1" id="KW-1133">Transmembrane helix</keyword>
<keyword evidence="5" id="KW-1185">Reference proteome</keyword>
<evidence type="ECO:0000313" key="2">
    <source>
        <dbReference type="EMBL" id="PCC98327.1"/>
    </source>
</evidence>
<feature type="transmembrane region" description="Helical" evidence="1">
    <location>
        <begin position="108"/>
        <end position="127"/>
    </location>
</feature>
<name>A0AA91Z4V6_9GAMM</name>
<keyword evidence="1" id="KW-0812">Transmembrane</keyword>
<feature type="transmembrane region" description="Helical" evidence="1">
    <location>
        <begin position="12"/>
        <end position="34"/>
    </location>
</feature>
<evidence type="ECO:0000313" key="4">
    <source>
        <dbReference type="Proteomes" id="UP000243750"/>
    </source>
</evidence>
<evidence type="ECO:0000313" key="3">
    <source>
        <dbReference type="EMBL" id="QFY56660.1"/>
    </source>
</evidence>
<evidence type="ECO:0000313" key="5">
    <source>
        <dbReference type="Proteomes" id="UP000344571"/>
    </source>
</evidence>
<dbReference type="Proteomes" id="UP000344571">
    <property type="component" value="Chromosome"/>
</dbReference>
<organism evidence="2 4">
    <name type="scientific">Halopseudomonas pelagia</name>
    <dbReference type="NCBI Taxonomy" id="553151"/>
    <lineage>
        <taxon>Bacteria</taxon>
        <taxon>Pseudomonadati</taxon>
        <taxon>Pseudomonadota</taxon>
        <taxon>Gammaproteobacteria</taxon>
        <taxon>Pseudomonadales</taxon>
        <taxon>Pseudomonadaceae</taxon>
        <taxon>Halopseudomonas</taxon>
    </lineage>
</organism>
<dbReference type="Proteomes" id="UP000243750">
    <property type="component" value="Unassembled WGS sequence"/>
</dbReference>
<dbReference type="EMBL" id="NWMT01000214">
    <property type="protein sequence ID" value="PCC98327.1"/>
    <property type="molecule type" value="Genomic_DNA"/>
</dbReference>
<feature type="transmembrane region" description="Helical" evidence="1">
    <location>
        <begin position="46"/>
        <end position="63"/>
    </location>
</feature>
<sequence length="135" mass="14961">MKAGGKLLDIRLRAAAAIITAFAMCVPLFVVCFIGDPRYPATSGELGFSSAAFLPALAILLATPWRKTQIAMLLLLTMIFFLALFEGIKPTSQLNHEGSDLAFLFLHVMHFLLTLVILVLLCGWRAIKRIRRVPY</sequence>
<proteinExistence type="predicted"/>
<protein>
    <submittedName>
        <fullName evidence="2">Uncharacterized protein</fullName>
    </submittedName>
</protein>
<accession>A0AA91Z4V6</accession>
<gene>
    <name evidence="2" type="ORF">CO192_16200</name>
    <name evidence="3" type="ORF">EAO82_09920</name>
</gene>